<dbReference type="Gene3D" id="2.40.128.720">
    <property type="match status" value="2"/>
</dbReference>
<evidence type="ECO:0000313" key="3">
    <source>
        <dbReference type="Proteomes" id="UP000681610"/>
    </source>
</evidence>
<feature type="chain" id="PRO_5046464251" description="Sugar-binding protein" evidence="1">
    <location>
        <begin position="19"/>
        <end position="419"/>
    </location>
</feature>
<proteinExistence type="predicted"/>
<name>A0ABS3PZV6_9FLAO</name>
<reference evidence="2 3" key="1">
    <citation type="submission" date="2021-03" db="EMBL/GenBank/DDBJ databases">
        <title>Isolation and description of Capnocytophaga bilenii sp. nov., a novel Capnocytophaga species, isolated from a gingivitis subject.</title>
        <authorList>
            <person name="Antezack A."/>
            <person name="Monnet-Corti V."/>
            <person name="La Scola B."/>
        </authorList>
    </citation>
    <scope>NUCLEOTIDE SEQUENCE [LARGE SCALE GENOMIC DNA]</scope>
    <source>
        <strain evidence="2 3">Marseille-Q4570</strain>
    </source>
</reference>
<keyword evidence="3" id="KW-1185">Reference proteome</keyword>
<keyword evidence="1" id="KW-0732">Signal</keyword>
<evidence type="ECO:0000256" key="1">
    <source>
        <dbReference type="SAM" id="SignalP"/>
    </source>
</evidence>
<organism evidence="2 3">
    <name type="scientific">Capnocytophaga bilenii</name>
    <dbReference type="NCBI Taxonomy" id="2819369"/>
    <lineage>
        <taxon>Bacteria</taxon>
        <taxon>Pseudomonadati</taxon>
        <taxon>Bacteroidota</taxon>
        <taxon>Flavobacteriia</taxon>
        <taxon>Flavobacteriales</taxon>
        <taxon>Flavobacteriaceae</taxon>
        <taxon>Capnocytophaga</taxon>
    </lineage>
</organism>
<dbReference type="Proteomes" id="UP000681610">
    <property type="component" value="Unassembled WGS sequence"/>
</dbReference>
<accession>A0ABS3PZV6</accession>
<sequence length="419" mass="50306">MKIYLLLLTLCSTFLVQAQRMHLDSLQTQLWATDEGGIEGVYINKQHYDEAKRTLIKENTVMTMNPYIRKSVFKYDKDGRNILYETYDGRKSDEKWEKYQKETYKFGKDKKTTSVYTSFKNKWVKERKEELYKKGNYYYYIVYNCPEGSRWQPNSKETYLENEKGNKIERITYNRAQKAKDWQPEEKITTIYKNDTIVQGEVKALWENGKWTDNAKYEYGKDSIVGDYSVYYELLGGKWQPKERNCQKMSISPKKITSLKQRWNEKEQKWDDFFLAEEKYNENYRIESYIKRQWNTNKGGFEQVEAQNYKYDEDGNLLEHAITYNEEAKEKVKATYQYDNEGNRTIAATYEYNAKADKWDEVDRTVYTYDTAIERKSVVDEGGIAMLDFSSKKAVLTTTYYRKNKKQYEVRYFYSTMKK</sequence>
<gene>
    <name evidence="2" type="ORF">J4N46_09595</name>
</gene>
<dbReference type="RefSeq" id="WP_208059112.1">
    <property type="nucleotide sequence ID" value="NZ_JAGDYP010000007.1"/>
</dbReference>
<protein>
    <recommendedName>
        <fullName evidence="4">Sugar-binding protein</fullName>
    </recommendedName>
</protein>
<dbReference type="EMBL" id="JAGDYP010000007">
    <property type="protein sequence ID" value="MBO1884657.1"/>
    <property type="molecule type" value="Genomic_DNA"/>
</dbReference>
<evidence type="ECO:0000313" key="2">
    <source>
        <dbReference type="EMBL" id="MBO1884657.1"/>
    </source>
</evidence>
<feature type="signal peptide" evidence="1">
    <location>
        <begin position="1"/>
        <end position="18"/>
    </location>
</feature>
<comment type="caution">
    <text evidence="2">The sequence shown here is derived from an EMBL/GenBank/DDBJ whole genome shotgun (WGS) entry which is preliminary data.</text>
</comment>
<evidence type="ECO:0008006" key="4">
    <source>
        <dbReference type="Google" id="ProtNLM"/>
    </source>
</evidence>